<dbReference type="InterPro" id="IPR036237">
    <property type="entry name" value="Xyl_isomerase-like_sf"/>
</dbReference>
<dbReference type="AlphaFoldDB" id="A0A167HVF9"/>
<dbReference type="EMBL" id="AUXT01000005">
    <property type="protein sequence ID" value="KZN58575.1"/>
    <property type="molecule type" value="Genomic_DNA"/>
</dbReference>
<dbReference type="Proteomes" id="UP000076587">
    <property type="component" value="Unassembled WGS sequence"/>
</dbReference>
<dbReference type="SUPFAM" id="SSF51658">
    <property type="entry name" value="Xylose isomerase-like"/>
    <property type="match status" value="1"/>
</dbReference>
<evidence type="ECO:0000256" key="1">
    <source>
        <dbReference type="HAMAP-Rule" id="MF_00697"/>
    </source>
</evidence>
<name>A0A167HVF9_9GAMM</name>
<dbReference type="OrthoDB" id="9763101at2"/>
<organism evidence="2 3">
    <name type="scientific">Pseudoalteromonas luteoviolacea NCIMB 1942</name>
    <dbReference type="NCBI Taxonomy" id="1365253"/>
    <lineage>
        <taxon>Bacteria</taxon>
        <taxon>Pseudomonadati</taxon>
        <taxon>Pseudomonadota</taxon>
        <taxon>Gammaproteobacteria</taxon>
        <taxon>Alteromonadales</taxon>
        <taxon>Pseudoalteromonadaceae</taxon>
        <taxon>Pseudoalteromonas</taxon>
    </lineage>
</organism>
<dbReference type="InterPro" id="IPR007801">
    <property type="entry name" value="MbnB/TglH/ChrH"/>
</dbReference>
<dbReference type="NCBIfam" id="NF003818">
    <property type="entry name" value="PRK05409.1"/>
    <property type="match status" value="1"/>
</dbReference>
<dbReference type="Gene3D" id="3.20.20.150">
    <property type="entry name" value="Divalent-metal-dependent TIM barrel enzymes"/>
    <property type="match status" value="1"/>
</dbReference>
<comment type="similarity">
    <text evidence="1">Belongs to the UPF0276 family.</text>
</comment>
<dbReference type="RefSeq" id="WP_063375253.1">
    <property type="nucleotide sequence ID" value="NZ_AUXT01000005.1"/>
</dbReference>
<evidence type="ECO:0000313" key="3">
    <source>
        <dbReference type="Proteomes" id="UP000076587"/>
    </source>
</evidence>
<gene>
    <name evidence="2" type="ORF">N482_21480</name>
</gene>
<protein>
    <recommendedName>
        <fullName evidence="1">UPF0276 protein N482_21480</fullName>
    </recommendedName>
</protein>
<dbReference type="PANTHER" id="PTHR42194">
    <property type="entry name" value="UPF0276 PROTEIN HI_1600"/>
    <property type="match status" value="1"/>
</dbReference>
<dbReference type="HAMAP" id="MF_00697">
    <property type="entry name" value="UPF0276"/>
    <property type="match status" value="1"/>
</dbReference>
<sequence>MNKAIGSVGLGLRREMLGDVIAAPSNNVDFYEVAPENWMNLGGKFGTQFSRLTEQHNFVCHGLSLSLGATAELDKEFLKALKHFFTQHNIQCYSEHLSYCSGSGHMYDLMPIPFTEEAVKHTAKRIREVQERLERRIAVENVSYYAAPGQEMSELDFTLAVLEEADCDLLLDVNNIYVNSVNHGYDAEAFLSAMPSKRIAYGHVAGHYEEERDLLIDTHGADVCDPVWILLSKAYEIHGVFPTLLERDFHIPPMEALLEEVEQIHATQGACRAFQRVIA</sequence>
<accession>A0A167HVF9</accession>
<dbReference type="PATRIC" id="fig|1365253.3.peg.127"/>
<reference evidence="2 3" key="1">
    <citation type="submission" date="2013-07" db="EMBL/GenBank/DDBJ databases">
        <title>Comparative Genomic and Metabolomic Analysis of Twelve Strains of Pseudoalteromonas luteoviolacea.</title>
        <authorList>
            <person name="Vynne N.G."/>
            <person name="Mansson M."/>
            <person name="Gram L."/>
        </authorList>
    </citation>
    <scope>NUCLEOTIDE SEQUENCE [LARGE SCALE GENOMIC DNA]</scope>
    <source>
        <strain evidence="2 3">NCIMB 1942</strain>
    </source>
</reference>
<dbReference type="Pfam" id="PF05114">
    <property type="entry name" value="MbnB_TglH_ChrH"/>
    <property type="match status" value="1"/>
</dbReference>
<evidence type="ECO:0000313" key="2">
    <source>
        <dbReference type="EMBL" id="KZN58575.1"/>
    </source>
</evidence>
<comment type="caution">
    <text evidence="2">The sequence shown here is derived from an EMBL/GenBank/DDBJ whole genome shotgun (WGS) entry which is preliminary data.</text>
</comment>
<proteinExistence type="inferred from homology"/>
<dbReference type="PANTHER" id="PTHR42194:SF1">
    <property type="entry name" value="UPF0276 PROTEIN HI_1600"/>
    <property type="match status" value="1"/>
</dbReference>